<evidence type="ECO:0000256" key="7">
    <source>
        <dbReference type="PROSITE-ProRule" id="PRU01091"/>
    </source>
</evidence>
<dbReference type="Pfam" id="PF00072">
    <property type="entry name" value="Response_reg"/>
    <property type="match status" value="1"/>
</dbReference>
<evidence type="ECO:0000259" key="8">
    <source>
        <dbReference type="PROSITE" id="PS50110"/>
    </source>
</evidence>
<evidence type="ECO:0000256" key="5">
    <source>
        <dbReference type="ARBA" id="ARBA00023163"/>
    </source>
</evidence>
<dbReference type="PROSITE" id="PS51755">
    <property type="entry name" value="OMPR_PHOB"/>
    <property type="match status" value="1"/>
</dbReference>
<feature type="modified residue" description="4-aspartylphosphate" evidence="6">
    <location>
        <position position="54"/>
    </location>
</feature>
<dbReference type="Gene3D" id="3.40.50.2300">
    <property type="match status" value="1"/>
</dbReference>
<organism evidence="10 11">
    <name type="scientific">Candidatus Phosphoribacter hodrii</name>
    <dbReference type="NCBI Taxonomy" id="2953743"/>
    <lineage>
        <taxon>Bacteria</taxon>
        <taxon>Bacillati</taxon>
        <taxon>Actinomycetota</taxon>
        <taxon>Actinomycetes</taxon>
        <taxon>Micrococcales</taxon>
        <taxon>Dermatophilaceae</taxon>
        <taxon>Candidatus Phosphoribacter</taxon>
    </lineage>
</organism>
<evidence type="ECO:0000259" key="9">
    <source>
        <dbReference type="PROSITE" id="PS51755"/>
    </source>
</evidence>
<dbReference type="Proteomes" id="UP000886632">
    <property type="component" value="Unassembled WGS sequence"/>
</dbReference>
<keyword evidence="4 7" id="KW-0238">DNA-binding</keyword>
<dbReference type="InterPro" id="IPR001867">
    <property type="entry name" value="OmpR/PhoB-type_DNA-bd"/>
</dbReference>
<dbReference type="CDD" id="cd17574">
    <property type="entry name" value="REC_OmpR"/>
    <property type="match status" value="1"/>
</dbReference>
<dbReference type="SMART" id="SM00862">
    <property type="entry name" value="Trans_reg_C"/>
    <property type="match status" value="1"/>
</dbReference>
<protein>
    <submittedName>
        <fullName evidence="10">Response regulator transcription factor</fullName>
    </submittedName>
</protein>
<dbReference type="InterPro" id="IPR016032">
    <property type="entry name" value="Sig_transdc_resp-reg_C-effctor"/>
</dbReference>
<dbReference type="PROSITE" id="PS50110">
    <property type="entry name" value="RESPONSE_REGULATORY"/>
    <property type="match status" value="1"/>
</dbReference>
<dbReference type="EMBL" id="JADKGK010000009">
    <property type="protein sequence ID" value="MBL0003183.1"/>
    <property type="molecule type" value="Genomic_DNA"/>
</dbReference>
<proteinExistence type="predicted"/>
<reference evidence="10" key="1">
    <citation type="submission" date="2020-10" db="EMBL/GenBank/DDBJ databases">
        <title>Connecting structure to function with the recovery of over 1000 high-quality activated sludge metagenome-assembled genomes encoding full-length rRNA genes using long-read sequencing.</title>
        <authorList>
            <person name="Singleton C.M."/>
            <person name="Petriglieri F."/>
            <person name="Kristensen J.M."/>
            <person name="Kirkegaard R.H."/>
            <person name="Michaelsen T.Y."/>
            <person name="Andersen M.H."/>
            <person name="Karst S.M."/>
            <person name="Dueholm M.S."/>
            <person name="Nielsen P.H."/>
            <person name="Albertsen M."/>
        </authorList>
    </citation>
    <scope>NUCLEOTIDE SEQUENCE</scope>
    <source>
        <strain evidence="10">Ribe_18-Q3-R11-54_MAXAC.001</strain>
    </source>
</reference>
<gene>
    <name evidence="10" type="ORF">IPP00_04085</name>
</gene>
<feature type="domain" description="OmpR/PhoB-type" evidence="9">
    <location>
        <begin position="127"/>
        <end position="226"/>
    </location>
</feature>
<keyword evidence="1 6" id="KW-0597">Phosphoprotein</keyword>
<accession>A0A9D7T7T3</accession>
<dbReference type="GO" id="GO:0005829">
    <property type="term" value="C:cytosol"/>
    <property type="evidence" value="ECO:0007669"/>
    <property type="project" value="TreeGrafter"/>
</dbReference>
<dbReference type="GO" id="GO:0006355">
    <property type="term" value="P:regulation of DNA-templated transcription"/>
    <property type="evidence" value="ECO:0007669"/>
    <property type="project" value="InterPro"/>
</dbReference>
<dbReference type="GO" id="GO:0000156">
    <property type="term" value="F:phosphorelay response regulator activity"/>
    <property type="evidence" value="ECO:0007669"/>
    <property type="project" value="TreeGrafter"/>
</dbReference>
<dbReference type="FunFam" id="1.10.10.10:FF:000018">
    <property type="entry name" value="DNA-binding response regulator ResD"/>
    <property type="match status" value="1"/>
</dbReference>
<comment type="caution">
    <text evidence="10">The sequence shown here is derived from an EMBL/GenBank/DDBJ whole genome shotgun (WGS) entry which is preliminary data.</text>
</comment>
<evidence type="ECO:0000256" key="1">
    <source>
        <dbReference type="ARBA" id="ARBA00022553"/>
    </source>
</evidence>
<dbReference type="GO" id="GO:0032993">
    <property type="term" value="C:protein-DNA complex"/>
    <property type="evidence" value="ECO:0007669"/>
    <property type="project" value="TreeGrafter"/>
</dbReference>
<dbReference type="Pfam" id="PF00486">
    <property type="entry name" value="Trans_reg_C"/>
    <property type="match status" value="1"/>
</dbReference>
<evidence type="ECO:0000256" key="6">
    <source>
        <dbReference type="PROSITE-ProRule" id="PRU00169"/>
    </source>
</evidence>
<dbReference type="Gene3D" id="6.10.250.690">
    <property type="match status" value="1"/>
</dbReference>
<feature type="domain" description="Response regulatory" evidence="8">
    <location>
        <begin position="5"/>
        <end position="118"/>
    </location>
</feature>
<keyword evidence="5" id="KW-0804">Transcription</keyword>
<dbReference type="InterPro" id="IPR001789">
    <property type="entry name" value="Sig_transdc_resp-reg_receiver"/>
</dbReference>
<dbReference type="AlphaFoldDB" id="A0A9D7T7T3"/>
<evidence type="ECO:0000313" key="10">
    <source>
        <dbReference type="EMBL" id="MBL0003183.1"/>
    </source>
</evidence>
<evidence type="ECO:0000313" key="11">
    <source>
        <dbReference type="Proteomes" id="UP000886632"/>
    </source>
</evidence>
<name>A0A9D7T7T3_9MICO</name>
<dbReference type="InterPro" id="IPR011006">
    <property type="entry name" value="CheY-like_superfamily"/>
</dbReference>
<sequence length="230" mass="25694">MVAPVALLIEDSKEYALIGAKLLQREGFNVLVAHDGETGLGLARARKPELVLLDIGLPGVDGFEVCRRLRDFSDAYLIMVTGRTDEVDRVIGLTMGADDYVTKPFSARELAARIAAMRRRPRVVPDPELWDFGPLRIDVAARETTLDGELLDLTKVEFDLLAKLASEPRRAFTRSQLLDAVWGVDWFSDDHVVDVHVGNLRKKLGESGSRPRFVHTVRGVGFRFEPNSKR</sequence>
<dbReference type="CDD" id="cd00383">
    <property type="entry name" value="trans_reg_C"/>
    <property type="match status" value="1"/>
</dbReference>
<dbReference type="SUPFAM" id="SSF46894">
    <property type="entry name" value="C-terminal effector domain of the bipartite response regulators"/>
    <property type="match status" value="1"/>
</dbReference>
<dbReference type="InterPro" id="IPR039420">
    <property type="entry name" value="WalR-like"/>
</dbReference>
<dbReference type="Gene3D" id="1.10.10.10">
    <property type="entry name" value="Winged helix-like DNA-binding domain superfamily/Winged helix DNA-binding domain"/>
    <property type="match status" value="1"/>
</dbReference>
<keyword evidence="2" id="KW-0902">Two-component regulatory system</keyword>
<evidence type="ECO:0000256" key="2">
    <source>
        <dbReference type="ARBA" id="ARBA00023012"/>
    </source>
</evidence>
<keyword evidence="3" id="KW-0805">Transcription regulation</keyword>
<evidence type="ECO:0000256" key="3">
    <source>
        <dbReference type="ARBA" id="ARBA00023015"/>
    </source>
</evidence>
<dbReference type="SMART" id="SM00448">
    <property type="entry name" value="REC"/>
    <property type="match status" value="1"/>
</dbReference>
<dbReference type="InterPro" id="IPR036388">
    <property type="entry name" value="WH-like_DNA-bd_sf"/>
</dbReference>
<dbReference type="PANTHER" id="PTHR48111">
    <property type="entry name" value="REGULATOR OF RPOS"/>
    <property type="match status" value="1"/>
</dbReference>
<dbReference type="PANTHER" id="PTHR48111:SF4">
    <property type="entry name" value="DNA-BINDING DUAL TRANSCRIPTIONAL REGULATOR OMPR"/>
    <property type="match status" value="1"/>
</dbReference>
<feature type="DNA-binding region" description="OmpR/PhoB-type" evidence="7">
    <location>
        <begin position="127"/>
        <end position="226"/>
    </location>
</feature>
<dbReference type="SUPFAM" id="SSF52172">
    <property type="entry name" value="CheY-like"/>
    <property type="match status" value="1"/>
</dbReference>
<evidence type="ECO:0000256" key="4">
    <source>
        <dbReference type="ARBA" id="ARBA00023125"/>
    </source>
</evidence>
<dbReference type="GO" id="GO:0000976">
    <property type="term" value="F:transcription cis-regulatory region binding"/>
    <property type="evidence" value="ECO:0007669"/>
    <property type="project" value="TreeGrafter"/>
</dbReference>